<comment type="similarity">
    <text evidence="1">Belongs to the 'phage' integrase family.</text>
</comment>
<proteinExistence type="inferred from homology"/>
<dbReference type="Pfam" id="PF14659">
    <property type="entry name" value="Phage_int_SAM_3"/>
    <property type="match status" value="1"/>
</dbReference>
<dbReference type="SUPFAM" id="SSF56349">
    <property type="entry name" value="DNA breaking-rejoining enzymes"/>
    <property type="match status" value="1"/>
</dbReference>
<dbReference type="RefSeq" id="WP_152299226.1">
    <property type="nucleotide sequence ID" value="NZ_CP041166.1"/>
</dbReference>
<dbReference type="InterPro" id="IPR002104">
    <property type="entry name" value="Integrase_catalytic"/>
</dbReference>
<accession>A0AAJ4DMG9</accession>
<keyword evidence="4" id="KW-0233">DNA recombination</keyword>
<evidence type="ECO:0000256" key="4">
    <source>
        <dbReference type="ARBA" id="ARBA00023172"/>
    </source>
</evidence>
<keyword evidence="2" id="KW-0229">DNA integration</keyword>
<dbReference type="EMBL" id="CP041166">
    <property type="protein sequence ID" value="QFR43163.1"/>
    <property type="molecule type" value="Genomic_DNA"/>
</dbReference>
<dbReference type="PANTHER" id="PTHR30349">
    <property type="entry name" value="PHAGE INTEGRASE-RELATED"/>
    <property type="match status" value="1"/>
</dbReference>
<gene>
    <name evidence="6" type="ORF">FJR47_04290</name>
</gene>
<dbReference type="InterPro" id="IPR013762">
    <property type="entry name" value="Integrase-like_cat_sf"/>
</dbReference>
<keyword evidence="3" id="KW-0238">DNA-binding</keyword>
<evidence type="ECO:0000313" key="7">
    <source>
        <dbReference type="Proteomes" id="UP000326061"/>
    </source>
</evidence>
<dbReference type="Proteomes" id="UP000326061">
    <property type="component" value="Chromosome"/>
</dbReference>
<dbReference type="InterPro" id="IPR050090">
    <property type="entry name" value="Tyrosine_recombinase_XerCD"/>
</dbReference>
<evidence type="ECO:0000259" key="5">
    <source>
        <dbReference type="PROSITE" id="PS51898"/>
    </source>
</evidence>
<dbReference type="GO" id="GO:0003677">
    <property type="term" value="F:DNA binding"/>
    <property type="evidence" value="ECO:0007669"/>
    <property type="project" value="UniProtKB-KW"/>
</dbReference>
<keyword evidence="7" id="KW-1185">Reference proteome</keyword>
<dbReference type="PANTHER" id="PTHR30349:SF64">
    <property type="entry name" value="PROPHAGE INTEGRASE INTD-RELATED"/>
    <property type="match status" value="1"/>
</dbReference>
<evidence type="ECO:0000256" key="3">
    <source>
        <dbReference type="ARBA" id="ARBA00023125"/>
    </source>
</evidence>
<dbReference type="GO" id="GO:0006310">
    <property type="term" value="P:DNA recombination"/>
    <property type="evidence" value="ECO:0007669"/>
    <property type="project" value="UniProtKB-KW"/>
</dbReference>
<dbReference type="Gene3D" id="1.10.443.10">
    <property type="entry name" value="Intergrase catalytic core"/>
    <property type="match status" value="1"/>
</dbReference>
<name>A0AAJ4DMG9_9BACT</name>
<reference evidence="7" key="1">
    <citation type="submission" date="2019-06" db="EMBL/GenBank/DDBJ databases">
        <title>Sulfurimonas gotlandica sp. nov., a chemoautotrophic and psychrotolerant epsilonproteobacterium isolated from a pelagic redoxcline, and an emended description of the genus Sulfurimonas.</title>
        <authorList>
            <person name="Wang S."/>
            <person name="Jiang L."/>
            <person name="Shao Z."/>
        </authorList>
    </citation>
    <scope>NUCLEOTIDE SEQUENCE [LARGE SCALE GENOMIC DNA]</scope>
    <source>
        <strain evidence="7">1-1N</strain>
    </source>
</reference>
<dbReference type="Gene3D" id="1.10.150.130">
    <property type="match status" value="1"/>
</dbReference>
<feature type="domain" description="Tyr recombinase" evidence="5">
    <location>
        <begin position="190"/>
        <end position="373"/>
    </location>
</feature>
<evidence type="ECO:0000313" key="6">
    <source>
        <dbReference type="EMBL" id="QFR43163.1"/>
    </source>
</evidence>
<protein>
    <submittedName>
        <fullName evidence="6">Site-specific integrase</fullName>
    </submittedName>
</protein>
<sequence length="401" mass="46788">MSVRVYTNNYNILCLDIRYGDGERVRTSTKLKDTVKNRQLITKKIIPHLEVQILNGEYDPKAKQEVVPNTVREYGYKSLMRHKNKRRKHVHKAYLQHFESKIVPEFGDMLIQHISAMKLLDWQNKLLENFQASSVKKYRTVFNTILEDARKELINGKKMISENPFRDVDVPKDREVFVDGDEYDNEFLDNQVNPFSLDEIEDLIAKSDGYLRNFIGIMSRTGMRPGELVALRWGDVDFDNEIIKIRRTRIQGENGPPKKKASVRDIEMISGVKEFFKSQFAITGDDPNGNIFLNSSKLPFYSHDFIAKQFKDLLSKDDKRYLYQLRHSFATMMISEGEDILWVSKMLGHKSSDITLKTYAKAYKISRNKEQRKKRALFLEKRHSLGTVNNLTFQKSQKIGG</sequence>
<dbReference type="InterPro" id="IPR010998">
    <property type="entry name" value="Integrase_recombinase_N"/>
</dbReference>
<evidence type="ECO:0000256" key="2">
    <source>
        <dbReference type="ARBA" id="ARBA00022908"/>
    </source>
</evidence>
<dbReference type="KEGG" id="suln:FJR47_04290"/>
<organism evidence="6 7">
    <name type="scientific">Sulfurimonas xiamenensis</name>
    <dbReference type="NCBI Taxonomy" id="2590021"/>
    <lineage>
        <taxon>Bacteria</taxon>
        <taxon>Pseudomonadati</taxon>
        <taxon>Campylobacterota</taxon>
        <taxon>Epsilonproteobacteria</taxon>
        <taxon>Campylobacterales</taxon>
        <taxon>Sulfurimonadaceae</taxon>
        <taxon>Sulfurimonas</taxon>
    </lineage>
</organism>
<dbReference type="InterPro" id="IPR004107">
    <property type="entry name" value="Integrase_SAM-like_N"/>
</dbReference>
<dbReference type="Pfam" id="PF00589">
    <property type="entry name" value="Phage_integrase"/>
    <property type="match status" value="1"/>
</dbReference>
<dbReference type="CDD" id="cd01189">
    <property type="entry name" value="INT_ICEBs1_C_like"/>
    <property type="match status" value="1"/>
</dbReference>
<dbReference type="GO" id="GO:0015074">
    <property type="term" value="P:DNA integration"/>
    <property type="evidence" value="ECO:0007669"/>
    <property type="project" value="UniProtKB-KW"/>
</dbReference>
<dbReference type="PROSITE" id="PS51898">
    <property type="entry name" value="TYR_RECOMBINASE"/>
    <property type="match status" value="1"/>
</dbReference>
<evidence type="ECO:0000256" key="1">
    <source>
        <dbReference type="ARBA" id="ARBA00008857"/>
    </source>
</evidence>
<dbReference type="AlphaFoldDB" id="A0AAJ4DMG9"/>
<dbReference type="InterPro" id="IPR011010">
    <property type="entry name" value="DNA_brk_join_enz"/>
</dbReference>